<organism evidence="9 10">
    <name type="scientific">Devosia albogilva</name>
    <dbReference type="NCBI Taxonomy" id="429726"/>
    <lineage>
        <taxon>Bacteria</taxon>
        <taxon>Pseudomonadati</taxon>
        <taxon>Pseudomonadota</taxon>
        <taxon>Alphaproteobacteria</taxon>
        <taxon>Hyphomicrobiales</taxon>
        <taxon>Devosiaceae</taxon>
        <taxon>Devosia</taxon>
    </lineage>
</organism>
<name>A0ABW5QPE6_9HYPH</name>
<sequence>MCFAAGMCNDYEQHVKYAEYLRALAALELAGSAEDEPALTVADDIRIGDTGPVLRARGNGVELVPMRFGFPPPRPKAGPVFNFKSDGRSFADSRRCVVVLSGFFEFTGTKYPKTKHRFALVDSAVMGIAGLWSEDKSGALSFTMLTTEPGPDVAPIHDRQVCVLRPEEWAAWLFLTRPEPELLKPLPRGSLTVDVVREGKT</sequence>
<keyword evidence="4 8" id="KW-0378">Hydrolase</keyword>
<accession>A0ABW5QPE6</accession>
<evidence type="ECO:0000256" key="8">
    <source>
        <dbReference type="RuleBase" id="RU364100"/>
    </source>
</evidence>
<dbReference type="PANTHER" id="PTHR13604">
    <property type="entry name" value="DC12-RELATED"/>
    <property type="match status" value="1"/>
</dbReference>
<keyword evidence="3" id="KW-0227">DNA damage</keyword>
<evidence type="ECO:0000256" key="5">
    <source>
        <dbReference type="ARBA" id="ARBA00023124"/>
    </source>
</evidence>
<keyword evidence="5" id="KW-0190">Covalent protein-DNA linkage</keyword>
<evidence type="ECO:0000313" key="9">
    <source>
        <dbReference type="EMBL" id="MFD2649607.1"/>
    </source>
</evidence>
<dbReference type="EC" id="3.4.-.-" evidence="8"/>
<dbReference type="SUPFAM" id="SSF143081">
    <property type="entry name" value="BB1717-like"/>
    <property type="match status" value="1"/>
</dbReference>
<comment type="similarity">
    <text evidence="1 8">Belongs to the SOS response-associated peptidase family.</text>
</comment>
<evidence type="ECO:0000256" key="3">
    <source>
        <dbReference type="ARBA" id="ARBA00022763"/>
    </source>
</evidence>
<keyword evidence="10" id="KW-1185">Reference proteome</keyword>
<gene>
    <name evidence="9" type="ORF">ACFSX5_17610</name>
</gene>
<evidence type="ECO:0000256" key="1">
    <source>
        <dbReference type="ARBA" id="ARBA00008136"/>
    </source>
</evidence>
<dbReference type="InterPro" id="IPR003738">
    <property type="entry name" value="SRAP"/>
</dbReference>
<comment type="caution">
    <text evidence="9">The sequence shown here is derived from an EMBL/GenBank/DDBJ whole genome shotgun (WGS) entry which is preliminary data.</text>
</comment>
<evidence type="ECO:0000256" key="2">
    <source>
        <dbReference type="ARBA" id="ARBA00022670"/>
    </source>
</evidence>
<dbReference type="GO" id="GO:0016787">
    <property type="term" value="F:hydrolase activity"/>
    <property type="evidence" value="ECO:0007669"/>
    <property type="project" value="UniProtKB-KW"/>
</dbReference>
<keyword evidence="6" id="KW-0238">DNA-binding</keyword>
<evidence type="ECO:0000313" key="10">
    <source>
        <dbReference type="Proteomes" id="UP001597521"/>
    </source>
</evidence>
<dbReference type="PANTHER" id="PTHR13604:SF0">
    <property type="entry name" value="ABASIC SITE PROCESSING PROTEIN HMCES"/>
    <property type="match status" value="1"/>
</dbReference>
<dbReference type="Gene3D" id="3.90.1680.10">
    <property type="entry name" value="SOS response associated peptidase-like"/>
    <property type="match status" value="1"/>
</dbReference>
<keyword evidence="2 8" id="KW-0645">Protease</keyword>
<evidence type="ECO:0000256" key="4">
    <source>
        <dbReference type="ARBA" id="ARBA00022801"/>
    </source>
</evidence>
<protein>
    <recommendedName>
        <fullName evidence="8">Abasic site processing protein</fullName>
        <ecNumber evidence="8">3.4.-.-</ecNumber>
    </recommendedName>
</protein>
<reference evidence="10" key="1">
    <citation type="journal article" date="2019" name="Int. J. Syst. Evol. Microbiol.">
        <title>The Global Catalogue of Microorganisms (GCM) 10K type strain sequencing project: providing services to taxonomists for standard genome sequencing and annotation.</title>
        <authorList>
            <consortium name="The Broad Institute Genomics Platform"/>
            <consortium name="The Broad Institute Genome Sequencing Center for Infectious Disease"/>
            <person name="Wu L."/>
            <person name="Ma J."/>
        </authorList>
    </citation>
    <scope>NUCLEOTIDE SEQUENCE [LARGE SCALE GENOMIC DNA]</scope>
    <source>
        <strain evidence="10">CCM 7427</strain>
    </source>
</reference>
<evidence type="ECO:0000256" key="7">
    <source>
        <dbReference type="ARBA" id="ARBA00023239"/>
    </source>
</evidence>
<evidence type="ECO:0000256" key="6">
    <source>
        <dbReference type="ARBA" id="ARBA00023125"/>
    </source>
</evidence>
<dbReference type="RefSeq" id="WP_386835179.1">
    <property type="nucleotide sequence ID" value="NZ_JBHUNP010000001.1"/>
</dbReference>
<dbReference type="Proteomes" id="UP001597521">
    <property type="component" value="Unassembled WGS sequence"/>
</dbReference>
<proteinExistence type="inferred from homology"/>
<dbReference type="EMBL" id="JBHUNP010000001">
    <property type="protein sequence ID" value="MFD2649607.1"/>
    <property type="molecule type" value="Genomic_DNA"/>
</dbReference>
<dbReference type="InterPro" id="IPR036590">
    <property type="entry name" value="SRAP-like"/>
</dbReference>
<dbReference type="Pfam" id="PF02586">
    <property type="entry name" value="SRAP"/>
    <property type="match status" value="1"/>
</dbReference>
<keyword evidence="7" id="KW-0456">Lyase</keyword>